<gene>
    <name evidence="2" type="ORF">AMELA_G00060280</name>
</gene>
<evidence type="ECO:0000313" key="3">
    <source>
        <dbReference type="Proteomes" id="UP000593565"/>
    </source>
</evidence>
<evidence type="ECO:0000313" key="2">
    <source>
        <dbReference type="EMBL" id="KAF4088925.1"/>
    </source>
</evidence>
<evidence type="ECO:0000256" key="1">
    <source>
        <dbReference type="SAM" id="MobiDB-lite"/>
    </source>
</evidence>
<keyword evidence="3" id="KW-1185">Reference proteome</keyword>
<dbReference type="EMBL" id="JAAGNN010000005">
    <property type="protein sequence ID" value="KAF4088925.1"/>
    <property type="molecule type" value="Genomic_DNA"/>
</dbReference>
<sequence length="64" mass="6656">MCEGFLHGTLLSSDGTPETDCTHCPRPSSGSSPPRLQQEGGDQLLSYFCTSVDVSGGKGGLLLK</sequence>
<dbReference type="Proteomes" id="UP000593565">
    <property type="component" value="Unassembled WGS sequence"/>
</dbReference>
<feature type="region of interest" description="Disordered" evidence="1">
    <location>
        <begin position="1"/>
        <end position="39"/>
    </location>
</feature>
<protein>
    <submittedName>
        <fullName evidence="2">Uncharacterized protein</fullName>
    </submittedName>
</protein>
<comment type="caution">
    <text evidence="2">The sequence shown here is derived from an EMBL/GenBank/DDBJ whole genome shotgun (WGS) entry which is preliminary data.</text>
</comment>
<proteinExistence type="predicted"/>
<feature type="compositionally biased region" description="Low complexity" evidence="1">
    <location>
        <begin position="25"/>
        <end position="35"/>
    </location>
</feature>
<organism evidence="2 3">
    <name type="scientific">Ameiurus melas</name>
    <name type="common">Black bullhead</name>
    <name type="synonym">Silurus melas</name>
    <dbReference type="NCBI Taxonomy" id="219545"/>
    <lineage>
        <taxon>Eukaryota</taxon>
        <taxon>Metazoa</taxon>
        <taxon>Chordata</taxon>
        <taxon>Craniata</taxon>
        <taxon>Vertebrata</taxon>
        <taxon>Euteleostomi</taxon>
        <taxon>Actinopterygii</taxon>
        <taxon>Neopterygii</taxon>
        <taxon>Teleostei</taxon>
        <taxon>Ostariophysi</taxon>
        <taxon>Siluriformes</taxon>
        <taxon>Ictaluridae</taxon>
        <taxon>Ameiurus</taxon>
    </lineage>
</organism>
<reference evidence="2 3" key="1">
    <citation type="submission" date="2020-02" db="EMBL/GenBank/DDBJ databases">
        <title>A chromosome-scale genome assembly of the black bullhead catfish (Ameiurus melas).</title>
        <authorList>
            <person name="Wen M."/>
            <person name="Zham M."/>
            <person name="Cabau C."/>
            <person name="Klopp C."/>
            <person name="Donnadieu C."/>
            <person name="Roques C."/>
            <person name="Bouchez O."/>
            <person name="Lampietro C."/>
            <person name="Jouanno E."/>
            <person name="Herpin A."/>
            <person name="Louis A."/>
            <person name="Berthelot C."/>
            <person name="Parey E."/>
            <person name="Roest-Crollius H."/>
            <person name="Braasch I."/>
            <person name="Postlethwait J."/>
            <person name="Robinson-Rechavi M."/>
            <person name="Echchiki A."/>
            <person name="Begum T."/>
            <person name="Montfort J."/>
            <person name="Schartl M."/>
            <person name="Bobe J."/>
            <person name="Guiguen Y."/>
        </authorList>
    </citation>
    <scope>NUCLEOTIDE SEQUENCE [LARGE SCALE GENOMIC DNA]</scope>
    <source>
        <strain evidence="2">M_S1</strain>
        <tissue evidence="2">Blood</tissue>
    </source>
</reference>
<name>A0A7J6B1S5_AMEME</name>
<dbReference type="AlphaFoldDB" id="A0A7J6B1S5"/>
<accession>A0A7J6B1S5</accession>